<accession>A0A2G5C287</accession>
<dbReference type="PANTHER" id="PTHR46034">
    <property type="match status" value="1"/>
</dbReference>
<sequence length="832" mass="93437">MGAGRKMETYTFDDGTKNYLGSISARNLSKARLGGVIFGCTHYTIKECFSNLVFGLPAPHFSYIRNIEPGLPLFLFNYSDRNLHGIYEAAGHGKMNINPYGWTTNGSDQTQYPAQVRVRIRKQCKFLSEEHYKKVLHANYSDQKYFRFELDHTQTGELISLFESSPSTTSSTTFTYYSPTRSFQYGVVPNFVSHEDEYLNTSATEESCSKHFNSLSGPTSELPPSWASLFKSDFDAKSEREGKPLVLEANWEEKDIVCFNGSNLESGPTGDNFCCEKKTWPSDITPCWKEQTWPSWEEKIVPSGDAFGWEEEQQIFKNQTEKEGLQDEEDIYCEKERGTFGRENSNQMTHKSANVVSCETDKWCLKDACYPAAHSAEREDSSSMEYTHDSSVPCGLDNSHLEIENPPITPLTSDRDNSNSEDQTDDAFESFGTEDCYLEDNHSPASPPMSEKCGDFLINSSDIKAVIYQLRQELKEVKTFSMEQHQKTSAMEKRLADSGILLQHLRHRFMLLESNLQDPATRNDFVCNGTHSDKLLTKSFDKPCLGVDKFLYIFGGYDGVKWLSTLDCYLPSTDILKSLSPMSSAQSYASAVVLNGHIFNIGGWDDFDKVWLDTVECYNPSNNKWISCPPLIKRKGCLAGASLNNKIYTVGGGNGVDCYKEVEMFDAELGRWIPTQSMLRKRFASALVELDGVLYVAGGYDGRNYLKSAERFDPREASWSKLQSMNSGRGSHALTVLKGKLYALGGYDGNKYVRSVEVFDPCMGTWLAGDEMKQSRGYFAAPIIGETIYAIGGQNADNDIMESVETYRLGHGWSATNLKGIGKRGFFSAVVN</sequence>
<dbReference type="SUPFAM" id="SSF117281">
    <property type="entry name" value="Kelch motif"/>
    <property type="match status" value="1"/>
</dbReference>
<feature type="domain" description="DCD" evidence="2">
    <location>
        <begin position="31"/>
        <end position="164"/>
    </location>
</feature>
<name>A0A2G5C287_AQUCA</name>
<dbReference type="AlphaFoldDB" id="A0A2G5C287"/>
<keyword evidence="4" id="KW-1185">Reference proteome</keyword>
<dbReference type="Pfam" id="PF10539">
    <property type="entry name" value="Dev_Cell_Death"/>
    <property type="match status" value="1"/>
</dbReference>
<proteinExistence type="predicted"/>
<dbReference type="EMBL" id="KZ305133">
    <property type="protein sequence ID" value="PIA25393.1"/>
    <property type="molecule type" value="Genomic_DNA"/>
</dbReference>
<evidence type="ECO:0000256" key="1">
    <source>
        <dbReference type="SAM" id="MobiDB-lite"/>
    </source>
</evidence>
<dbReference type="SMART" id="SM00767">
    <property type="entry name" value="DCD"/>
    <property type="match status" value="1"/>
</dbReference>
<dbReference type="InterPro" id="IPR015915">
    <property type="entry name" value="Kelch-typ_b-propeller"/>
</dbReference>
<evidence type="ECO:0000313" key="4">
    <source>
        <dbReference type="Proteomes" id="UP000230069"/>
    </source>
</evidence>
<dbReference type="PANTHER" id="PTHR46034:SF7">
    <property type="entry name" value="INFLUENZA VIRUS NS1A-BINDING PROTEIN"/>
    <property type="match status" value="1"/>
</dbReference>
<feature type="region of interest" description="Disordered" evidence="1">
    <location>
        <begin position="397"/>
        <end position="426"/>
    </location>
</feature>
<dbReference type="OrthoDB" id="45365at2759"/>
<dbReference type="Gene3D" id="2.120.10.80">
    <property type="entry name" value="Kelch-type beta propeller"/>
    <property type="match status" value="2"/>
</dbReference>
<dbReference type="STRING" id="218851.A0A2G5C287"/>
<dbReference type="InParanoid" id="A0A2G5C287"/>
<dbReference type="InterPro" id="IPR013989">
    <property type="entry name" value="Dev_and_cell_death_domain"/>
</dbReference>
<gene>
    <name evidence="3" type="ORF">AQUCO_11700008v1</name>
</gene>
<dbReference type="SMART" id="SM00612">
    <property type="entry name" value="Kelch"/>
    <property type="match status" value="5"/>
</dbReference>
<dbReference type="Pfam" id="PF01344">
    <property type="entry name" value="Kelch_1"/>
    <property type="match status" value="1"/>
</dbReference>
<dbReference type="GO" id="GO:0034976">
    <property type="term" value="P:response to endoplasmic reticulum stress"/>
    <property type="evidence" value="ECO:0007669"/>
    <property type="project" value="InterPro"/>
</dbReference>
<organism evidence="3 4">
    <name type="scientific">Aquilegia coerulea</name>
    <name type="common">Rocky mountain columbine</name>
    <dbReference type="NCBI Taxonomy" id="218851"/>
    <lineage>
        <taxon>Eukaryota</taxon>
        <taxon>Viridiplantae</taxon>
        <taxon>Streptophyta</taxon>
        <taxon>Embryophyta</taxon>
        <taxon>Tracheophyta</taxon>
        <taxon>Spermatophyta</taxon>
        <taxon>Magnoliopsida</taxon>
        <taxon>Ranunculales</taxon>
        <taxon>Ranunculaceae</taxon>
        <taxon>Thalictroideae</taxon>
        <taxon>Aquilegia</taxon>
    </lineage>
</organism>
<reference evidence="3 4" key="1">
    <citation type="submission" date="2017-09" db="EMBL/GenBank/DDBJ databases">
        <title>WGS assembly of Aquilegia coerulea Goldsmith.</title>
        <authorList>
            <person name="Hodges S."/>
            <person name="Kramer E."/>
            <person name="Nordborg M."/>
            <person name="Tomkins J."/>
            <person name="Borevitz J."/>
            <person name="Derieg N."/>
            <person name="Yan J."/>
            <person name="Mihaltcheva S."/>
            <person name="Hayes R.D."/>
            <person name="Rokhsar D."/>
        </authorList>
    </citation>
    <scope>NUCLEOTIDE SEQUENCE [LARGE SCALE GENOMIC DNA]</scope>
    <source>
        <strain evidence="4">cv. Goldsmith</strain>
    </source>
</reference>
<evidence type="ECO:0000313" key="3">
    <source>
        <dbReference type="EMBL" id="PIA25393.1"/>
    </source>
</evidence>
<dbReference type="Proteomes" id="UP000230069">
    <property type="component" value="Unassembled WGS sequence"/>
</dbReference>
<dbReference type="InterPro" id="IPR044832">
    <property type="entry name" value="NRP-like"/>
</dbReference>
<dbReference type="Pfam" id="PF24681">
    <property type="entry name" value="Kelch_KLHDC2_KLHL20_DRC7"/>
    <property type="match status" value="1"/>
</dbReference>
<evidence type="ECO:0000259" key="2">
    <source>
        <dbReference type="PROSITE" id="PS51222"/>
    </source>
</evidence>
<protein>
    <recommendedName>
        <fullName evidence="2">DCD domain-containing protein</fullName>
    </recommendedName>
</protein>
<dbReference type="InterPro" id="IPR006652">
    <property type="entry name" value="Kelch_1"/>
</dbReference>
<dbReference type="PROSITE" id="PS51222">
    <property type="entry name" value="DCD"/>
    <property type="match status" value="1"/>
</dbReference>